<gene>
    <name evidence="1" type="ORF">PHPALM_27907</name>
</gene>
<name>A0A2P4XBH3_9STRA</name>
<sequence length="239" mass="26840">MEKNSVHSANTFVVQAALCPNLYVFYESLADQRPNKAHEIPSHHAAWKTYPHRRKWEEIVRHGVRPRWKSQIRRQSSPPKTHPSAVRALNIFTKNIRKGQDANQYLVLEIDLLDIFDDITCSPFGAVSKGSVAMEIDARIIHDLSSPLGSSVNDDTMRGDTIDIVYEGASVVSQRLVSLHATNQVTRIMTGDVNSAFRYIPIHTDSVGRFSGTILQGITGSEVQRLSIFMRIQHPRGVV</sequence>
<dbReference type="OrthoDB" id="128511at2759"/>
<dbReference type="EMBL" id="NCKW01015485">
    <property type="protein sequence ID" value="POM62878.1"/>
    <property type="molecule type" value="Genomic_DNA"/>
</dbReference>
<accession>A0A2P4XBH3</accession>
<evidence type="ECO:0000313" key="2">
    <source>
        <dbReference type="Proteomes" id="UP000237271"/>
    </source>
</evidence>
<comment type="caution">
    <text evidence="1">The sequence shown here is derived from an EMBL/GenBank/DDBJ whole genome shotgun (WGS) entry which is preliminary data.</text>
</comment>
<dbReference type="Proteomes" id="UP000237271">
    <property type="component" value="Unassembled WGS sequence"/>
</dbReference>
<reference evidence="1 2" key="1">
    <citation type="journal article" date="2017" name="Genome Biol. Evol.">
        <title>Phytophthora megakarya and P. palmivora, closely related causal agents of cacao black pod rot, underwent increases in genome sizes and gene numbers by different mechanisms.</title>
        <authorList>
            <person name="Ali S.S."/>
            <person name="Shao J."/>
            <person name="Lary D.J."/>
            <person name="Kronmiller B."/>
            <person name="Shen D."/>
            <person name="Strem M.D."/>
            <person name="Amoako-Attah I."/>
            <person name="Akrofi A.Y."/>
            <person name="Begoude B.A."/>
            <person name="Ten Hoopen G.M."/>
            <person name="Coulibaly K."/>
            <person name="Kebe B.I."/>
            <person name="Melnick R.L."/>
            <person name="Guiltinan M.J."/>
            <person name="Tyler B.M."/>
            <person name="Meinhardt L.W."/>
            <person name="Bailey B.A."/>
        </authorList>
    </citation>
    <scope>NUCLEOTIDE SEQUENCE [LARGE SCALE GENOMIC DNA]</scope>
    <source>
        <strain evidence="2">sbr112.9</strain>
    </source>
</reference>
<protein>
    <submittedName>
        <fullName evidence="1">Uncharacterized protein</fullName>
    </submittedName>
</protein>
<dbReference type="AlphaFoldDB" id="A0A2P4XBH3"/>
<keyword evidence="2" id="KW-1185">Reference proteome</keyword>
<evidence type="ECO:0000313" key="1">
    <source>
        <dbReference type="EMBL" id="POM62878.1"/>
    </source>
</evidence>
<organism evidence="1 2">
    <name type="scientific">Phytophthora palmivora</name>
    <dbReference type="NCBI Taxonomy" id="4796"/>
    <lineage>
        <taxon>Eukaryota</taxon>
        <taxon>Sar</taxon>
        <taxon>Stramenopiles</taxon>
        <taxon>Oomycota</taxon>
        <taxon>Peronosporomycetes</taxon>
        <taxon>Peronosporales</taxon>
        <taxon>Peronosporaceae</taxon>
        <taxon>Phytophthora</taxon>
    </lineage>
</organism>
<proteinExistence type="predicted"/>